<name>U7D8C1_9BACT</name>
<comment type="caution">
    <text evidence="2">The sequence shown here is derived from an EMBL/GenBank/DDBJ whole genome shotgun (WGS) entry which is preliminary data.</text>
</comment>
<evidence type="ECO:0000313" key="2">
    <source>
        <dbReference type="EMBL" id="ERP32193.1"/>
    </source>
</evidence>
<dbReference type="RefSeq" id="WP_022636424.1">
    <property type="nucleotide sequence ID" value="NZ_ASJR01000006.1"/>
</dbReference>
<gene>
    <name evidence="2" type="ORF">CALK_0924</name>
</gene>
<dbReference type="Proteomes" id="UP000017148">
    <property type="component" value="Unassembled WGS sequence"/>
</dbReference>
<proteinExistence type="predicted"/>
<dbReference type="AlphaFoldDB" id="U7D8C1"/>
<feature type="region of interest" description="Disordered" evidence="1">
    <location>
        <begin position="1"/>
        <end position="30"/>
    </location>
</feature>
<sequence length="202" mass="22916">MDDSSTQAPTPSPHTPRAVSSLAEDGFSSEELPQDYADAQRMQDEAREMCGRHGSQATRLYLAALSFNKHNIDAWYGLLHCYEQHGMHEEAVRTRQTMREIFGEDVFDMEEIFSDYGDVEYLDVSGDAPRVTYYSQKGTEEDILREVHGLSRRLRSTVSGRSLTVYALTGADRSGYLLTVPLEEFPEDFRAFQREVTVTAVE</sequence>
<dbReference type="EMBL" id="ASJR01000006">
    <property type="protein sequence ID" value="ERP32193.1"/>
    <property type="molecule type" value="Genomic_DNA"/>
</dbReference>
<accession>U7D8C1</accession>
<reference evidence="2 3" key="1">
    <citation type="journal article" date="2013" name="Environ. Microbiol.">
        <title>Genome analysis of Chitinivibrio alkaliphilus gen. nov., sp. nov., a novel extremely haloalkaliphilic anaerobic chitinolytic bacterium from the candidate phylum Termite Group 3.</title>
        <authorList>
            <person name="Sorokin D.Y."/>
            <person name="Gumerov V.M."/>
            <person name="Rakitin A.L."/>
            <person name="Beletsky A.V."/>
            <person name="Damste J.S."/>
            <person name="Muyzer G."/>
            <person name="Mardanov A.V."/>
            <person name="Ravin N.V."/>
        </authorList>
    </citation>
    <scope>NUCLEOTIDE SEQUENCE [LARGE SCALE GENOMIC DNA]</scope>
    <source>
        <strain evidence="2 3">ACht1</strain>
    </source>
</reference>
<dbReference type="SUPFAM" id="SSF48452">
    <property type="entry name" value="TPR-like"/>
    <property type="match status" value="1"/>
</dbReference>
<evidence type="ECO:0000313" key="3">
    <source>
        <dbReference type="Proteomes" id="UP000017148"/>
    </source>
</evidence>
<dbReference type="OrthoDB" id="9769030at2"/>
<protein>
    <submittedName>
        <fullName evidence="2">Uncharacterized protein</fullName>
    </submittedName>
</protein>
<evidence type="ECO:0000256" key="1">
    <source>
        <dbReference type="SAM" id="MobiDB-lite"/>
    </source>
</evidence>
<organism evidence="2 3">
    <name type="scientific">Chitinivibrio alkaliphilus ACht1</name>
    <dbReference type="NCBI Taxonomy" id="1313304"/>
    <lineage>
        <taxon>Bacteria</taxon>
        <taxon>Pseudomonadati</taxon>
        <taxon>Fibrobacterota</taxon>
        <taxon>Chitinivibrionia</taxon>
        <taxon>Chitinivibrionales</taxon>
        <taxon>Chitinivibrionaceae</taxon>
        <taxon>Chitinivibrio</taxon>
    </lineage>
</organism>
<dbReference type="InterPro" id="IPR011990">
    <property type="entry name" value="TPR-like_helical_dom_sf"/>
</dbReference>
<keyword evidence="3" id="KW-1185">Reference proteome</keyword>